<organism evidence="1 2">
    <name type="scientific">Candidatus Marsarchaeota G1 archaeon OSP_D</name>
    <dbReference type="NCBI Taxonomy" id="1978155"/>
    <lineage>
        <taxon>Archaea</taxon>
        <taxon>Candidatus Marsarchaeota</taxon>
        <taxon>Candidatus Marsarchaeota group 1</taxon>
    </lineage>
</organism>
<evidence type="ECO:0000313" key="2">
    <source>
        <dbReference type="Proteomes" id="UP000240880"/>
    </source>
</evidence>
<evidence type="ECO:0000313" key="1">
    <source>
        <dbReference type="EMBL" id="PSN81734.1"/>
    </source>
</evidence>
<comment type="caution">
    <text evidence="1">The sequence shown here is derived from an EMBL/GenBank/DDBJ whole genome shotgun (WGS) entry which is preliminary data.</text>
</comment>
<proteinExistence type="predicted"/>
<reference evidence="1 2" key="1">
    <citation type="submission" date="2017-04" db="EMBL/GenBank/DDBJ databases">
        <title>Novel microbial lineages endemic to geothermal iron-oxide mats fill important gaps in the evolutionary history of Archaea.</title>
        <authorList>
            <person name="Jay Z.J."/>
            <person name="Beam J.P."/>
            <person name="Dlakic M."/>
            <person name="Rusch D.B."/>
            <person name="Kozubal M.A."/>
            <person name="Inskeep W.P."/>
        </authorList>
    </citation>
    <scope>NUCLEOTIDE SEQUENCE [LARGE SCALE GENOMIC DNA]</scope>
    <source>
        <strain evidence="1">OSP_D</strain>
    </source>
</reference>
<accession>A0A2R6A5T9</accession>
<dbReference type="Proteomes" id="UP000240880">
    <property type="component" value="Unassembled WGS sequence"/>
</dbReference>
<sequence>MTLDQALAQRAKARGIRTIHLHTLRKAQGDVGELLRTLAQYTDIQIYVQNEQVASLKREDTDTVRVRALKPQHNYAQLVQILQGFIRQ</sequence>
<protein>
    <submittedName>
        <fullName evidence="1">Uncharacterized protein</fullName>
    </submittedName>
</protein>
<name>A0A2R6A5T9_9ARCH</name>
<dbReference type="EMBL" id="NEXC01000172">
    <property type="protein sequence ID" value="PSN81734.1"/>
    <property type="molecule type" value="Genomic_DNA"/>
</dbReference>
<gene>
    <name evidence="1" type="ORF">B9Q01_10475</name>
</gene>
<dbReference type="AlphaFoldDB" id="A0A2R6A5T9"/>